<dbReference type="Proteomes" id="UP001224926">
    <property type="component" value="Chromosome"/>
</dbReference>
<organism evidence="2 3">
    <name type="scientific">Natrinema thermotolerans</name>
    <dbReference type="NCBI Taxonomy" id="121872"/>
    <lineage>
        <taxon>Archaea</taxon>
        <taxon>Methanobacteriati</taxon>
        <taxon>Methanobacteriota</taxon>
        <taxon>Stenosarchaea group</taxon>
        <taxon>Halobacteria</taxon>
        <taxon>Halobacteriales</taxon>
        <taxon>Natrialbaceae</taxon>
        <taxon>Natrinema</taxon>
    </lineage>
</organism>
<name>A0AAF0PDB6_9EURY</name>
<accession>A0AAF0PDB6</accession>
<keyword evidence="3" id="KW-1185">Reference proteome</keyword>
<dbReference type="AlphaFoldDB" id="A0AAF0PDB6"/>
<protein>
    <recommendedName>
        <fullName evidence="4">Lipoprotein</fullName>
    </recommendedName>
</protein>
<dbReference type="RefSeq" id="WP_049964767.1">
    <property type="nucleotide sequence ID" value="NZ_CP101873.1"/>
</dbReference>
<gene>
    <name evidence="2" type="ORF">NP511_05695</name>
</gene>
<evidence type="ECO:0000313" key="2">
    <source>
        <dbReference type="EMBL" id="WMT09126.1"/>
    </source>
</evidence>
<proteinExistence type="predicted"/>
<reference evidence="2 3" key="1">
    <citation type="submission" date="2022-07" db="EMBL/GenBank/DDBJ databases">
        <title>Two temperate virus in Haloterrigena jeotgali A29.</title>
        <authorList>
            <person name="Deng X."/>
        </authorList>
    </citation>
    <scope>NUCLEOTIDE SEQUENCE [LARGE SCALE GENOMIC DNA]</scope>
    <source>
        <strain evidence="2 3">A29</strain>
    </source>
</reference>
<feature type="region of interest" description="Disordered" evidence="1">
    <location>
        <begin position="198"/>
        <end position="226"/>
    </location>
</feature>
<evidence type="ECO:0000256" key="1">
    <source>
        <dbReference type="SAM" id="MobiDB-lite"/>
    </source>
</evidence>
<dbReference type="EMBL" id="CP101873">
    <property type="protein sequence ID" value="WMT09126.1"/>
    <property type="molecule type" value="Genomic_DNA"/>
</dbReference>
<dbReference type="GeneID" id="39861105"/>
<evidence type="ECO:0000313" key="3">
    <source>
        <dbReference type="Proteomes" id="UP001224926"/>
    </source>
</evidence>
<dbReference type="PROSITE" id="PS51257">
    <property type="entry name" value="PROKAR_LIPOPROTEIN"/>
    <property type="match status" value="1"/>
</dbReference>
<dbReference type="GeneID" id="84213414"/>
<sequence length="226" mass="24405">MAVRSRRDLLCATTALLASSAGCTTESEVAQFLEDRSPTCETNCEDRDPETTVVRGPTRPVEFDKTNGVGYWSANLSILSSQPARYLVWGEQFVDDLTFADDGAGDDVAAFLRETAYDEASVAIVQLEIGTCRRVEPRAVSWSDDRLTISLCLPLYKYDVDCDADGKEWVAALVRVPDTLNPIDIGDQFDVTVPDDCGSLADAAEESNDTDGTTPGNETAAEGGET</sequence>
<evidence type="ECO:0008006" key="4">
    <source>
        <dbReference type="Google" id="ProtNLM"/>
    </source>
</evidence>